<dbReference type="EMBL" id="FCOE02000008">
    <property type="protein sequence ID" value="SAK63687.1"/>
    <property type="molecule type" value="Genomic_DNA"/>
</dbReference>
<organism evidence="1 2">
    <name type="scientific">Caballeronia pedi</name>
    <dbReference type="NCBI Taxonomy" id="1777141"/>
    <lineage>
        <taxon>Bacteria</taxon>
        <taxon>Pseudomonadati</taxon>
        <taxon>Pseudomonadota</taxon>
        <taxon>Betaproteobacteria</taxon>
        <taxon>Burkholderiales</taxon>
        <taxon>Burkholderiaceae</taxon>
        <taxon>Caballeronia</taxon>
    </lineage>
</organism>
<protein>
    <submittedName>
        <fullName evidence="1">Uncharacterized protein</fullName>
    </submittedName>
</protein>
<gene>
    <name evidence="1" type="ORF">AWB80_02902</name>
</gene>
<dbReference type="OrthoDB" id="9135115at2"/>
<reference evidence="1" key="1">
    <citation type="submission" date="2016-01" db="EMBL/GenBank/DDBJ databases">
        <authorList>
            <person name="Peeters C."/>
        </authorList>
    </citation>
    <scope>NUCLEOTIDE SEQUENCE [LARGE SCALE GENOMIC DNA]</scope>
    <source>
        <strain evidence="1">LMG 29323</strain>
    </source>
</reference>
<proteinExistence type="predicted"/>
<dbReference type="Proteomes" id="UP000054911">
    <property type="component" value="Unassembled WGS sequence"/>
</dbReference>
<sequence>MEPKHPMQPLVRDDRNTVRFKRNHIVEYLLDNGGIDMNKLAMLDFTPEDRQQFAQLIGYSVDGYMTLSYVMNDDEAWNATEAAWVAFHPEDNKDAND</sequence>
<dbReference type="AlphaFoldDB" id="A0A158B317"/>
<evidence type="ECO:0000313" key="1">
    <source>
        <dbReference type="EMBL" id="SAK63687.1"/>
    </source>
</evidence>
<dbReference type="STRING" id="1777141.AWB80_02902"/>
<evidence type="ECO:0000313" key="2">
    <source>
        <dbReference type="Proteomes" id="UP000054911"/>
    </source>
</evidence>
<dbReference type="RefSeq" id="WP_143328041.1">
    <property type="nucleotide sequence ID" value="NZ_FCOE02000008.1"/>
</dbReference>
<accession>A0A158B317</accession>
<comment type="caution">
    <text evidence="1">The sequence shown here is derived from an EMBL/GenBank/DDBJ whole genome shotgun (WGS) entry which is preliminary data.</text>
</comment>
<keyword evidence="2" id="KW-1185">Reference proteome</keyword>
<name>A0A158B317_9BURK</name>